<organism evidence="3">
    <name type="scientific">Gongylonema pulchrum</name>
    <dbReference type="NCBI Taxonomy" id="637853"/>
    <lineage>
        <taxon>Eukaryota</taxon>
        <taxon>Metazoa</taxon>
        <taxon>Ecdysozoa</taxon>
        <taxon>Nematoda</taxon>
        <taxon>Chromadorea</taxon>
        <taxon>Rhabditida</taxon>
        <taxon>Spirurina</taxon>
        <taxon>Spiruromorpha</taxon>
        <taxon>Spiruroidea</taxon>
        <taxon>Gongylonematidae</taxon>
        <taxon>Gongylonema</taxon>
    </lineage>
</organism>
<reference evidence="3" key="1">
    <citation type="submission" date="2016-06" db="UniProtKB">
        <authorList>
            <consortium name="WormBaseParasite"/>
        </authorList>
    </citation>
    <scope>IDENTIFICATION</scope>
</reference>
<keyword evidence="2" id="KW-1185">Reference proteome</keyword>
<dbReference type="AlphaFoldDB" id="A0A183F172"/>
<evidence type="ECO:0000313" key="2">
    <source>
        <dbReference type="Proteomes" id="UP000271098"/>
    </source>
</evidence>
<gene>
    <name evidence="1" type="ORF">GPUH_LOCUS26962</name>
</gene>
<protein>
    <submittedName>
        <fullName evidence="3">Ubiquinol-cytochrome C reductase</fullName>
    </submittedName>
</protein>
<accession>A0A183F172</accession>
<dbReference type="Proteomes" id="UP000271098">
    <property type="component" value="Unassembled WGS sequence"/>
</dbReference>
<dbReference type="WBParaSite" id="GPUH_0002699301-mRNA-1">
    <property type="protein sequence ID" value="GPUH_0002699301-mRNA-1"/>
    <property type="gene ID" value="GPUH_0002699301"/>
</dbReference>
<proteinExistence type="predicted"/>
<name>A0A183F172_9BILA</name>
<evidence type="ECO:0000313" key="1">
    <source>
        <dbReference type="EMBL" id="VDN49737.1"/>
    </source>
</evidence>
<sequence>MKKIGRPEEQVDPVRSAMWQLLGNRAFFVG</sequence>
<reference evidence="1 2" key="2">
    <citation type="submission" date="2018-11" db="EMBL/GenBank/DDBJ databases">
        <authorList>
            <consortium name="Pathogen Informatics"/>
        </authorList>
    </citation>
    <scope>NUCLEOTIDE SEQUENCE [LARGE SCALE GENOMIC DNA]</scope>
</reference>
<evidence type="ECO:0000313" key="3">
    <source>
        <dbReference type="WBParaSite" id="GPUH_0002699301-mRNA-1"/>
    </source>
</evidence>
<dbReference type="EMBL" id="UYRT01116215">
    <property type="protein sequence ID" value="VDN49737.1"/>
    <property type="molecule type" value="Genomic_DNA"/>
</dbReference>